<accession>A0ACB0LJ87</accession>
<name>A0ACB0LJ87_TRIPR</name>
<reference evidence="1" key="1">
    <citation type="submission" date="2023-10" db="EMBL/GenBank/DDBJ databases">
        <authorList>
            <person name="Rodriguez Cubillos JULIANA M."/>
            <person name="De Vega J."/>
        </authorList>
    </citation>
    <scope>NUCLEOTIDE SEQUENCE</scope>
</reference>
<dbReference type="Proteomes" id="UP001177021">
    <property type="component" value="Unassembled WGS sequence"/>
</dbReference>
<keyword evidence="2" id="KW-1185">Reference proteome</keyword>
<comment type="caution">
    <text evidence="1">The sequence shown here is derived from an EMBL/GenBank/DDBJ whole genome shotgun (WGS) entry which is preliminary data.</text>
</comment>
<dbReference type="EMBL" id="CASHSV030000615">
    <property type="protein sequence ID" value="CAJ2669577.1"/>
    <property type="molecule type" value="Genomic_DNA"/>
</dbReference>
<protein>
    <submittedName>
        <fullName evidence="1">Uncharacterized protein</fullName>
    </submittedName>
</protein>
<proteinExistence type="predicted"/>
<evidence type="ECO:0000313" key="1">
    <source>
        <dbReference type="EMBL" id="CAJ2669577.1"/>
    </source>
</evidence>
<sequence>MLVCWILGFQFAYLKTFVTRRKSESGGAVRCGAVSGGAAEDRTTRRGRAIESSERELEGGGFEGEIEKVVPYFSVFVVTLV</sequence>
<evidence type="ECO:0000313" key="2">
    <source>
        <dbReference type="Proteomes" id="UP001177021"/>
    </source>
</evidence>
<gene>
    <name evidence="1" type="ORF">MILVUS5_LOCUS33766</name>
</gene>
<organism evidence="1 2">
    <name type="scientific">Trifolium pratense</name>
    <name type="common">Red clover</name>
    <dbReference type="NCBI Taxonomy" id="57577"/>
    <lineage>
        <taxon>Eukaryota</taxon>
        <taxon>Viridiplantae</taxon>
        <taxon>Streptophyta</taxon>
        <taxon>Embryophyta</taxon>
        <taxon>Tracheophyta</taxon>
        <taxon>Spermatophyta</taxon>
        <taxon>Magnoliopsida</taxon>
        <taxon>eudicotyledons</taxon>
        <taxon>Gunneridae</taxon>
        <taxon>Pentapetalae</taxon>
        <taxon>rosids</taxon>
        <taxon>fabids</taxon>
        <taxon>Fabales</taxon>
        <taxon>Fabaceae</taxon>
        <taxon>Papilionoideae</taxon>
        <taxon>50 kb inversion clade</taxon>
        <taxon>NPAAA clade</taxon>
        <taxon>Hologalegina</taxon>
        <taxon>IRL clade</taxon>
        <taxon>Trifolieae</taxon>
        <taxon>Trifolium</taxon>
    </lineage>
</organism>